<evidence type="ECO:0000313" key="2">
    <source>
        <dbReference type="EMBL" id="MBA4624049.1"/>
    </source>
</evidence>
<feature type="compositionally biased region" description="Polar residues" evidence="1">
    <location>
        <begin position="54"/>
        <end position="63"/>
    </location>
</feature>
<name>A0A7C9CYB1_OPUST</name>
<dbReference type="EMBL" id="GISG01046117">
    <property type="protein sequence ID" value="MBA4624049.1"/>
    <property type="molecule type" value="Transcribed_RNA"/>
</dbReference>
<feature type="region of interest" description="Disordered" evidence="1">
    <location>
        <begin position="1"/>
        <end position="92"/>
    </location>
</feature>
<evidence type="ECO:0000256" key="1">
    <source>
        <dbReference type="SAM" id="MobiDB-lite"/>
    </source>
</evidence>
<accession>A0A7C9CYB1</accession>
<sequence length="138" mass="15381">MEDEGNVERLGFQAKMAEVMSPPPGFDSQEPTNTHPPGFEFTANSEPHQRNPELNKQPVSTNRRITRSQARKNVLAVKERPQKTKSSETSESLVKLAKESLEIGKILGVKVIIHEQAALRKITASLEENKRKHSGGRS</sequence>
<protein>
    <submittedName>
        <fullName evidence="2">Uncharacterized protein</fullName>
    </submittedName>
</protein>
<organism evidence="2">
    <name type="scientific">Opuntia streptacantha</name>
    <name type="common">Prickly pear cactus</name>
    <name type="synonym">Opuntia cardona</name>
    <dbReference type="NCBI Taxonomy" id="393608"/>
    <lineage>
        <taxon>Eukaryota</taxon>
        <taxon>Viridiplantae</taxon>
        <taxon>Streptophyta</taxon>
        <taxon>Embryophyta</taxon>
        <taxon>Tracheophyta</taxon>
        <taxon>Spermatophyta</taxon>
        <taxon>Magnoliopsida</taxon>
        <taxon>eudicotyledons</taxon>
        <taxon>Gunneridae</taxon>
        <taxon>Pentapetalae</taxon>
        <taxon>Caryophyllales</taxon>
        <taxon>Cactineae</taxon>
        <taxon>Cactaceae</taxon>
        <taxon>Opuntioideae</taxon>
        <taxon>Opuntia</taxon>
    </lineage>
</organism>
<proteinExistence type="predicted"/>
<dbReference type="AlphaFoldDB" id="A0A7C9CYB1"/>
<reference evidence="2" key="2">
    <citation type="submission" date="2020-07" db="EMBL/GenBank/DDBJ databases">
        <authorList>
            <person name="Vera ALvarez R."/>
            <person name="Arias-Moreno D.M."/>
            <person name="Jimenez-Jacinto V."/>
            <person name="Jimenez-Bremont J.F."/>
            <person name="Swaminathan K."/>
            <person name="Moose S.P."/>
            <person name="Guerrero-Gonzalez M.L."/>
            <person name="Marino-Ramirez L."/>
            <person name="Landsman D."/>
            <person name="Rodriguez-Kessler M."/>
            <person name="Delgado-Sanchez P."/>
        </authorList>
    </citation>
    <scope>NUCLEOTIDE SEQUENCE</scope>
    <source>
        <tissue evidence="2">Cladode</tissue>
    </source>
</reference>
<reference evidence="2" key="1">
    <citation type="journal article" date="2013" name="J. Plant Res.">
        <title>Effect of fungi and light on seed germination of three Opuntia species from semiarid lands of central Mexico.</title>
        <authorList>
            <person name="Delgado-Sanchez P."/>
            <person name="Jimenez-Bremont J.F."/>
            <person name="Guerrero-Gonzalez Mde L."/>
            <person name="Flores J."/>
        </authorList>
    </citation>
    <scope>NUCLEOTIDE SEQUENCE</scope>
    <source>
        <tissue evidence="2">Cladode</tissue>
    </source>
</reference>
<feature type="compositionally biased region" description="Basic and acidic residues" evidence="1">
    <location>
        <begin position="77"/>
        <end position="88"/>
    </location>
</feature>